<dbReference type="Proteomes" id="UP000001261">
    <property type="component" value="Unassembled WGS sequence"/>
</dbReference>
<dbReference type="KEGG" id="cim:CIMG_06126"/>
<evidence type="ECO:0000256" key="1">
    <source>
        <dbReference type="ARBA" id="ARBA00004141"/>
    </source>
</evidence>
<reference evidence="8" key="1">
    <citation type="journal article" date="2009" name="Genome Res.">
        <title>Comparative genomic analyses of the human fungal pathogens Coccidioides and their relatives.</title>
        <authorList>
            <person name="Sharpton T.J."/>
            <person name="Stajich J.E."/>
            <person name="Rounsley S.D."/>
            <person name="Gardner M.J."/>
            <person name="Wortman J.R."/>
            <person name="Jordar V.S."/>
            <person name="Maiti R."/>
            <person name="Kodira C.D."/>
            <person name="Neafsey D.E."/>
            <person name="Zeng Q."/>
            <person name="Hung C.-Y."/>
            <person name="McMahan C."/>
            <person name="Muszewska A."/>
            <person name="Grynberg M."/>
            <person name="Mandel M.A."/>
            <person name="Kellner E.M."/>
            <person name="Barker B.M."/>
            <person name="Galgiani J.N."/>
            <person name="Orbach M.J."/>
            <person name="Kirkland T.N."/>
            <person name="Cole G.T."/>
            <person name="Henn M.R."/>
            <person name="Birren B.W."/>
            <person name="Taylor J.W."/>
        </authorList>
    </citation>
    <scope>NUCLEOTIDE SEQUENCE [LARGE SCALE GENOMIC DNA]</scope>
    <source>
        <strain evidence="8">RS</strain>
    </source>
</reference>
<dbReference type="Pfam" id="PF04479">
    <property type="entry name" value="RTA1"/>
    <property type="match status" value="1"/>
</dbReference>
<dbReference type="PANTHER" id="PTHR31465:SF7">
    <property type="entry name" value="SPHINGOID LONG-CHAIN BASE TRANSPORTER RSB1"/>
    <property type="match status" value="1"/>
</dbReference>
<dbReference type="VEuPathDB" id="FungiDB:CIMG_06126"/>
<dbReference type="FunCoup" id="A0A0E1RVT5">
    <property type="interactions" value="31"/>
</dbReference>
<feature type="transmembrane region" description="Helical" evidence="6">
    <location>
        <begin position="66"/>
        <end position="86"/>
    </location>
</feature>
<proteinExistence type="predicted"/>
<dbReference type="OMA" id="PFMIQIC"/>
<keyword evidence="3 6" id="KW-1133">Transmembrane helix</keyword>
<dbReference type="PANTHER" id="PTHR31465">
    <property type="entry name" value="PROTEIN RTA1-RELATED"/>
    <property type="match status" value="1"/>
</dbReference>
<keyword evidence="2 6" id="KW-0812">Transmembrane</keyword>
<feature type="transmembrane region" description="Helical" evidence="6">
    <location>
        <begin position="140"/>
        <end position="158"/>
    </location>
</feature>
<dbReference type="InParanoid" id="A0A0E1RVT5"/>
<dbReference type="AlphaFoldDB" id="A0A0E1RVT5"/>
<evidence type="ECO:0000313" key="8">
    <source>
        <dbReference type="Proteomes" id="UP000001261"/>
    </source>
</evidence>
<feature type="transmembrane region" description="Helical" evidence="6">
    <location>
        <begin position="41"/>
        <end position="59"/>
    </location>
</feature>
<feature type="transmembrane region" description="Helical" evidence="6">
    <location>
        <begin position="178"/>
        <end position="202"/>
    </location>
</feature>
<comment type="subcellular location">
    <subcellularLocation>
        <location evidence="1">Membrane</location>
        <topology evidence="1">Multi-pass membrane protein</topology>
    </subcellularLocation>
</comment>
<accession>A0A0E1RVT5</accession>
<evidence type="ECO:0000256" key="6">
    <source>
        <dbReference type="SAM" id="Phobius"/>
    </source>
</evidence>
<keyword evidence="4 6" id="KW-0472">Membrane</keyword>
<evidence type="ECO:0000256" key="3">
    <source>
        <dbReference type="ARBA" id="ARBA00022989"/>
    </source>
</evidence>
<reference evidence="8" key="2">
    <citation type="journal article" date="2010" name="Genome Res.">
        <title>Population genomic sequencing of Coccidioides fungi reveals recent hybridization and transposon control.</title>
        <authorList>
            <person name="Neafsey D.E."/>
            <person name="Barker B.M."/>
            <person name="Sharpton T.J."/>
            <person name="Stajich J.E."/>
            <person name="Park D.J."/>
            <person name="Whiston E."/>
            <person name="Hung C.-Y."/>
            <person name="McMahan C."/>
            <person name="White J."/>
            <person name="Sykes S."/>
            <person name="Heiman D."/>
            <person name="Young S."/>
            <person name="Zeng Q."/>
            <person name="Abouelleil A."/>
            <person name="Aftuck L."/>
            <person name="Bessette D."/>
            <person name="Brown A."/>
            <person name="FitzGerald M."/>
            <person name="Lui A."/>
            <person name="Macdonald J.P."/>
            <person name="Priest M."/>
            <person name="Orbach M.J."/>
            <person name="Galgiani J.N."/>
            <person name="Kirkland T.N."/>
            <person name="Cole G.T."/>
            <person name="Birren B.W."/>
            <person name="Henn M.R."/>
            <person name="Taylor J.W."/>
            <person name="Rounsley S.D."/>
        </authorList>
    </citation>
    <scope>GENOME REANNOTATION</scope>
    <source>
        <strain evidence="8">RS</strain>
    </source>
</reference>
<dbReference type="GO" id="GO:0000324">
    <property type="term" value="C:fungal-type vacuole"/>
    <property type="evidence" value="ECO:0007669"/>
    <property type="project" value="TreeGrafter"/>
</dbReference>
<sequence>MSATTALLTTLFRRELDTESCTFETCDIELSWYKYRPSLEANATLTAIFGLSAIIFLIQGIVTRRFVGFTIAMVLGTVAEAVGYVGRILMWDNPWKQVPFMIQICCLTIAPAFLAAGIYFTLSRIVTTFGADNSRIRPLWYPRIFIPCDIIALSLQGAGGGIASSSEDPDGADLGKNIMIAGLVAQVVTLSAFILLAVDFSIRAYRRMRSMGGDAALDPRHTRLRASFGFRAFLVALAVSTLTIFTRCVYRVAELSEGWDGPLMRDEPLFIVLEGVMIVIAVVVLNAFNPAICFKDGYDNDVSQGMKSGKLEAEMENETETETETDSLNPVERSEDFETRYMDDVRLDRV</sequence>
<feature type="transmembrane region" description="Helical" evidence="6">
    <location>
        <begin position="228"/>
        <end position="249"/>
    </location>
</feature>
<dbReference type="RefSeq" id="XP_001242230.2">
    <property type="nucleotide sequence ID" value="XM_001242229.2"/>
</dbReference>
<protein>
    <submittedName>
        <fullName evidence="7">Parasitic phase-specific protein PSP-1</fullName>
    </submittedName>
</protein>
<feature type="transmembrane region" description="Helical" evidence="6">
    <location>
        <begin position="269"/>
        <end position="288"/>
    </location>
</feature>
<dbReference type="OrthoDB" id="1844152at2759"/>
<evidence type="ECO:0000256" key="5">
    <source>
        <dbReference type="SAM" id="MobiDB-lite"/>
    </source>
</evidence>
<dbReference type="EMBL" id="GG704912">
    <property type="protein sequence ID" value="EAS30647.2"/>
    <property type="molecule type" value="Genomic_DNA"/>
</dbReference>
<dbReference type="GeneID" id="4561314"/>
<organism evidence="7 8">
    <name type="scientific">Coccidioides immitis (strain RS)</name>
    <name type="common">Valley fever fungus</name>
    <dbReference type="NCBI Taxonomy" id="246410"/>
    <lineage>
        <taxon>Eukaryota</taxon>
        <taxon>Fungi</taxon>
        <taxon>Dikarya</taxon>
        <taxon>Ascomycota</taxon>
        <taxon>Pezizomycotina</taxon>
        <taxon>Eurotiomycetes</taxon>
        <taxon>Eurotiomycetidae</taxon>
        <taxon>Onygenales</taxon>
        <taxon>Onygenaceae</taxon>
        <taxon>Coccidioides</taxon>
    </lineage>
</organism>
<evidence type="ECO:0000256" key="4">
    <source>
        <dbReference type="ARBA" id="ARBA00023136"/>
    </source>
</evidence>
<keyword evidence="8" id="KW-1185">Reference proteome</keyword>
<name>A0A0E1RVT5_COCIM</name>
<evidence type="ECO:0000313" key="7">
    <source>
        <dbReference type="EMBL" id="EAS30647.2"/>
    </source>
</evidence>
<dbReference type="GO" id="GO:0005886">
    <property type="term" value="C:plasma membrane"/>
    <property type="evidence" value="ECO:0007669"/>
    <property type="project" value="TreeGrafter"/>
</dbReference>
<evidence type="ECO:0000256" key="2">
    <source>
        <dbReference type="ARBA" id="ARBA00022692"/>
    </source>
</evidence>
<feature type="compositionally biased region" description="Acidic residues" evidence="5">
    <location>
        <begin position="314"/>
        <end position="325"/>
    </location>
</feature>
<feature type="region of interest" description="Disordered" evidence="5">
    <location>
        <begin position="310"/>
        <end position="337"/>
    </location>
</feature>
<dbReference type="InterPro" id="IPR007568">
    <property type="entry name" value="RTA1"/>
</dbReference>
<gene>
    <name evidence="7" type="ORF">CIMG_06126</name>
</gene>
<feature type="transmembrane region" description="Helical" evidence="6">
    <location>
        <begin position="98"/>
        <end position="120"/>
    </location>
</feature>